<dbReference type="Pfam" id="PF00225">
    <property type="entry name" value="Kinesin"/>
    <property type="match status" value="1"/>
</dbReference>
<evidence type="ECO:0000313" key="11">
    <source>
        <dbReference type="Proteomes" id="UP000077755"/>
    </source>
</evidence>
<dbReference type="PANTHER" id="PTHR47968:SF23">
    <property type="entry name" value="KINESIN-LIKE PROTEIN KIN-7A"/>
    <property type="match status" value="1"/>
</dbReference>
<dbReference type="GO" id="GO:0007018">
    <property type="term" value="P:microtubule-based movement"/>
    <property type="evidence" value="ECO:0007669"/>
    <property type="project" value="InterPro"/>
</dbReference>
<evidence type="ECO:0000256" key="8">
    <source>
        <dbReference type="SAM" id="Coils"/>
    </source>
</evidence>
<dbReference type="PRINTS" id="PR00380">
    <property type="entry name" value="KINESINHEAVY"/>
</dbReference>
<dbReference type="InterPro" id="IPR027640">
    <property type="entry name" value="Kinesin-like_fam"/>
</dbReference>
<dbReference type="Proteomes" id="UP000077755">
    <property type="component" value="Chromosome 1"/>
</dbReference>
<organism evidence="10 11">
    <name type="scientific">Daucus carota subsp. sativus</name>
    <name type="common">Carrot</name>
    <dbReference type="NCBI Taxonomy" id="79200"/>
    <lineage>
        <taxon>Eukaryota</taxon>
        <taxon>Viridiplantae</taxon>
        <taxon>Streptophyta</taxon>
        <taxon>Embryophyta</taxon>
        <taxon>Tracheophyta</taxon>
        <taxon>Spermatophyta</taxon>
        <taxon>Magnoliopsida</taxon>
        <taxon>eudicotyledons</taxon>
        <taxon>Gunneridae</taxon>
        <taxon>Pentapetalae</taxon>
        <taxon>asterids</taxon>
        <taxon>campanulids</taxon>
        <taxon>Apiales</taxon>
        <taxon>Apiaceae</taxon>
        <taxon>Apioideae</taxon>
        <taxon>Scandiceae</taxon>
        <taxon>Daucinae</taxon>
        <taxon>Daucus</taxon>
        <taxon>Daucus sect. Daucus</taxon>
    </lineage>
</organism>
<proteinExistence type="inferred from homology"/>
<evidence type="ECO:0000256" key="6">
    <source>
        <dbReference type="PROSITE-ProRule" id="PRU00283"/>
    </source>
</evidence>
<keyword evidence="5 7" id="KW-0505">Motor protein</keyword>
<dbReference type="PANTHER" id="PTHR47968">
    <property type="entry name" value="CENTROMERE PROTEIN E"/>
    <property type="match status" value="1"/>
</dbReference>
<dbReference type="InterPro" id="IPR036961">
    <property type="entry name" value="Kinesin_motor_dom_sf"/>
</dbReference>
<accession>A0AAF0WCF3</accession>
<keyword evidence="8" id="KW-0175">Coiled coil</keyword>
<dbReference type="InterPro" id="IPR027417">
    <property type="entry name" value="P-loop_NTPase"/>
</dbReference>
<evidence type="ECO:0000256" key="1">
    <source>
        <dbReference type="ARBA" id="ARBA00007310"/>
    </source>
</evidence>
<keyword evidence="3 7" id="KW-0547">Nucleotide-binding</keyword>
<dbReference type="GO" id="GO:0008017">
    <property type="term" value="F:microtubule binding"/>
    <property type="evidence" value="ECO:0007669"/>
    <property type="project" value="InterPro"/>
</dbReference>
<evidence type="ECO:0000256" key="7">
    <source>
        <dbReference type="RuleBase" id="RU000394"/>
    </source>
</evidence>
<dbReference type="SMART" id="SM00129">
    <property type="entry name" value="KISc"/>
    <property type="match status" value="1"/>
</dbReference>
<feature type="coiled-coil region" evidence="8">
    <location>
        <begin position="297"/>
        <end position="331"/>
    </location>
</feature>
<dbReference type="InterPro" id="IPR019821">
    <property type="entry name" value="Kinesin_motor_CS"/>
</dbReference>
<dbReference type="PROSITE" id="PS50067">
    <property type="entry name" value="KINESIN_MOTOR_2"/>
    <property type="match status" value="1"/>
</dbReference>
<dbReference type="EMBL" id="CP093343">
    <property type="protein sequence ID" value="WOG85713.1"/>
    <property type="molecule type" value="Genomic_DNA"/>
</dbReference>
<reference evidence="10" key="2">
    <citation type="submission" date="2022-03" db="EMBL/GenBank/DDBJ databases">
        <title>Draft title - Genomic analysis of global carrot germplasm unveils the trajectory of domestication and the origin of high carotenoid orange carrot.</title>
        <authorList>
            <person name="Iorizzo M."/>
            <person name="Ellison S."/>
            <person name="Senalik D."/>
            <person name="Macko-Podgorni A."/>
            <person name="Grzebelus D."/>
            <person name="Bostan H."/>
            <person name="Rolling W."/>
            <person name="Curaba J."/>
            <person name="Simon P."/>
        </authorList>
    </citation>
    <scope>NUCLEOTIDE SEQUENCE</scope>
    <source>
        <tissue evidence="10">Leaf</tissue>
    </source>
</reference>
<dbReference type="GO" id="GO:0005524">
    <property type="term" value="F:ATP binding"/>
    <property type="evidence" value="ECO:0007669"/>
    <property type="project" value="UniProtKB-KW"/>
</dbReference>
<comment type="caution">
    <text evidence="6">Lacks conserved residue(s) required for the propagation of feature annotation.</text>
</comment>
<evidence type="ECO:0000259" key="9">
    <source>
        <dbReference type="PROSITE" id="PS50067"/>
    </source>
</evidence>
<keyword evidence="11" id="KW-1185">Reference proteome</keyword>
<evidence type="ECO:0000256" key="4">
    <source>
        <dbReference type="ARBA" id="ARBA00022840"/>
    </source>
</evidence>
<evidence type="ECO:0000256" key="2">
    <source>
        <dbReference type="ARBA" id="ARBA00022701"/>
    </source>
</evidence>
<protein>
    <recommendedName>
        <fullName evidence="7">Kinesin-like protein</fullName>
    </recommendedName>
</protein>
<reference evidence="10" key="1">
    <citation type="journal article" date="2016" name="Nat. Genet.">
        <title>A high-quality carrot genome assembly provides new insights into carotenoid accumulation and asterid genome evolution.</title>
        <authorList>
            <person name="Iorizzo M."/>
            <person name="Ellison S."/>
            <person name="Senalik D."/>
            <person name="Zeng P."/>
            <person name="Satapoomin P."/>
            <person name="Huang J."/>
            <person name="Bowman M."/>
            <person name="Iovene M."/>
            <person name="Sanseverino W."/>
            <person name="Cavagnaro P."/>
            <person name="Yildiz M."/>
            <person name="Macko-Podgorni A."/>
            <person name="Moranska E."/>
            <person name="Grzebelus E."/>
            <person name="Grzebelus D."/>
            <person name="Ashrafi H."/>
            <person name="Zheng Z."/>
            <person name="Cheng S."/>
            <person name="Spooner D."/>
            <person name="Van Deynze A."/>
            <person name="Simon P."/>
        </authorList>
    </citation>
    <scope>NUCLEOTIDE SEQUENCE</scope>
    <source>
        <tissue evidence="10">Leaf</tissue>
    </source>
</reference>
<sequence length="511" mass="58690">MGSPGSRKQTHLMRHYKSFCFDFCSPRIEVSAVFTTLTMLELAQTSSSPKVTITPERDFRIRISGLEIYNENVKDLLNSDSGHNAKLLDDPEKGTVVEKLVEETANDDQHLKSLIRIFEAQRQVGETAPNDTSSRSHQIIRLTIESTLRENSNCVRSYVARLNFVDLAGSERASQTNPDGVRLREGCHINLSLMTLTTVIRKLSVGKRSGHIPYRDSKLTLTLQHSLGDNARTAIICTLSPVSGHVEQSRNTLFFATRAKEVTNNAQVNMVISDKQLIKHLQKEVARLEAARTPDPLSEKDYKIQQMEKEIEELRIQRDLAQSQVDELRRKLQEPQSKRVAKLQYQKQLLVCQVLELEANEAAGYDWENENMPEIQESPISWTVTFREQRQEIIEVWNVCFVSIIHRNQFYLLFKGDPSDQIYLEVELKRLNWLQQHLAKIGNTTPAHTGDEPTITFLTLYITHSLISRMNFVCSLKALKREREFLAKRLSSNWDHGYGWMCSCYLDLKKV</sequence>
<dbReference type="SUPFAM" id="SSF52540">
    <property type="entry name" value="P-loop containing nucleoside triphosphate hydrolases"/>
    <property type="match status" value="1"/>
</dbReference>
<dbReference type="InterPro" id="IPR001752">
    <property type="entry name" value="Kinesin_motor_dom"/>
</dbReference>
<keyword evidence="4 7" id="KW-0067">ATP-binding</keyword>
<dbReference type="Pfam" id="PF11995">
    <property type="entry name" value="DUF3490"/>
    <property type="match status" value="1"/>
</dbReference>
<comment type="similarity">
    <text evidence="1">Belongs to the TRAFAC class myosin-kinesin ATPase superfamily. Kinesin family. KIN-7 subfamily.</text>
</comment>
<dbReference type="Gene3D" id="3.40.850.10">
    <property type="entry name" value="Kinesin motor domain"/>
    <property type="match status" value="1"/>
</dbReference>
<dbReference type="PROSITE" id="PS00411">
    <property type="entry name" value="KINESIN_MOTOR_1"/>
    <property type="match status" value="1"/>
</dbReference>
<keyword evidence="2 7" id="KW-0493">Microtubule</keyword>
<gene>
    <name evidence="10" type="ORF">DCAR_0104904</name>
</gene>
<dbReference type="InterPro" id="IPR021881">
    <property type="entry name" value="NACK_C"/>
</dbReference>
<dbReference type="GO" id="GO:0005874">
    <property type="term" value="C:microtubule"/>
    <property type="evidence" value="ECO:0007669"/>
    <property type="project" value="UniProtKB-KW"/>
</dbReference>
<evidence type="ECO:0000256" key="3">
    <source>
        <dbReference type="ARBA" id="ARBA00022741"/>
    </source>
</evidence>
<dbReference type="AlphaFoldDB" id="A0AAF0WCF3"/>
<evidence type="ECO:0000256" key="5">
    <source>
        <dbReference type="ARBA" id="ARBA00023175"/>
    </source>
</evidence>
<name>A0AAF0WCF3_DAUCS</name>
<evidence type="ECO:0000313" key="10">
    <source>
        <dbReference type="EMBL" id="WOG85713.1"/>
    </source>
</evidence>
<dbReference type="GO" id="GO:0003777">
    <property type="term" value="F:microtubule motor activity"/>
    <property type="evidence" value="ECO:0007669"/>
    <property type="project" value="InterPro"/>
</dbReference>
<feature type="domain" description="Kinesin motor" evidence="9">
    <location>
        <begin position="1"/>
        <end position="262"/>
    </location>
</feature>